<dbReference type="InterPro" id="IPR029058">
    <property type="entry name" value="AB_hydrolase_fold"/>
</dbReference>
<keyword evidence="4" id="KW-0645">Protease</keyword>
<evidence type="ECO:0000313" key="8">
    <source>
        <dbReference type="EMBL" id="KZO96588.1"/>
    </source>
</evidence>
<accession>A0A167MCZ9</accession>
<evidence type="ECO:0000256" key="5">
    <source>
        <dbReference type="ARBA" id="ARBA00022801"/>
    </source>
</evidence>
<proteinExistence type="inferred from homology"/>
<comment type="similarity">
    <text evidence="1">Belongs to the peptidase S10 family.</text>
</comment>
<sequence>MRALAIPVLSVLVAGVGAVRMPHRSAAASYGSASRTSEASSSPPALGHPSSLLLNDESATFTSGNFPGHAVRIRKNTGWCDPDVKSWTGYIDINEGTKHLFFYFFESRRSPSCDPLLMWVDGGPGCSGALGLFMELGPCGVDEHGTGTLPRKDSWNEQANVIFLDQPVGAGYSYAEGGEGVDTTEEAARDVAAFVGMFMETFEEYSGREFHMAGKSYAGRYLPVFASEIVDQNKRAAAKGRQEINLKSIMIGNGITDFFAMLPSRYDIPCTGASVPPILDISQCVRMKEALPRCVQMTKASCVDVFNELGCKAAKLFCDSELEAPLVASGRNIYDISKECEGTRELLGADGKVKDFELCSNHVWKGFNRQMDVYAPGPYYVAGLLERGVSVLNYAGTYDWTCNWIGNMQWVETLDWYGKEAYNSQTPRQWLVDGERAGITKSWKGLTYATLEGAGHLAPHDKPVQALAMVNRWLEQRAL</sequence>
<dbReference type="Pfam" id="PF00450">
    <property type="entry name" value="Peptidase_S10"/>
    <property type="match status" value="2"/>
</dbReference>
<keyword evidence="3 8" id="KW-0121">Carboxypeptidase</keyword>
<evidence type="ECO:0000256" key="6">
    <source>
        <dbReference type="ARBA" id="ARBA00023180"/>
    </source>
</evidence>
<dbReference type="Gene3D" id="3.40.50.1820">
    <property type="entry name" value="alpha/beta hydrolase"/>
    <property type="match status" value="1"/>
</dbReference>
<dbReference type="Proteomes" id="UP000076738">
    <property type="component" value="Unassembled WGS sequence"/>
</dbReference>
<dbReference type="PANTHER" id="PTHR11802">
    <property type="entry name" value="SERINE PROTEASE FAMILY S10 SERINE CARBOXYPEPTIDASE"/>
    <property type="match status" value="1"/>
</dbReference>
<organism evidence="8 9">
    <name type="scientific">Calocera viscosa (strain TUFC12733)</name>
    <dbReference type="NCBI Taxonomy" id="1330018"/>
    <lineage>
        <taxon>Eukaryota</taxon>
        <taxon>Fungi</taxon>
        <taxon>Dikarya</taxon>
        <taxon>Basidiomycota</taxon>
        <taxon>Agaricomycotina</taxon>
        <taxon>Dacrymycetes</taxon>
        <taxon>Dacrymycetales</taxon>
        <taxon>Dacrymycetaceae</taxon>
        <taxon>Calocera</taxon>
    </lineage>
</organism>
<feature type="chain" id="PRO_5007890255" description="carboxypeptidase C" evidence="7">
    <location>
        <begin position="19"/>
        <end position="479"/>
    </location>
</feature>
<dbReference type="STRING" id="1330018.A0A167MCZ9"/>
<evidence type="ECO:0000256" key="7">
    <source>
        <dbReference type="SAM" id="SignalP"/>
    </source>
</evidence>
<evidence type="ECO:0000256" key="2">
    <source>
        <dbReference type="ARBA" id="ARBA00012446"/>
    </source>
</evidence>
<evidence type="ECO:0000256" key="1">
    <source>
        <dbReference type="ARBA" id="ARBA00009431"/>
    </source>
</evidence>
<dbReference type="InterPro" id="IPR001563">
    <property type="entry name" value="Peptidase_S10"/>
</dbReference>
<evidence type="ECO:0000256" key="3">
    <source>
        <dbReference type="ARBA" id="ARBA00022645"/>
    </source>
</evidence>
<evidence type="ECO:0000313" key="9">
    <source>
        <dbReference type="Proteomes" id="UP000076738"/>
    </source>
</evidence>
<keyword evidence="9" id="KW-1185">Reference proteome</keyword>
<dbReference type="PANTHER" id="PTHR11802:SF113">
    <property type="entry name" value="SERINE CARBOXYPEPTIDASE CTSA-4.1"/>
    <property type="match status" value="1"/>
</dbReference>
<evidence type="ECO:0000256" key="4">
    <source>
        <dbReference type="ARBA" id="ARBA00022670"/>
    </source>
</evidence>
<reference evidence="8 9" key="1">
    <citation type="journal article" date="2016" name="Mol. Biol. Evol.">
        <title>Comparative Genomics of Early-Diverging Mushroom-Forming Fungi Provides Insights into the Origins of Lignocellulose Decay Capabilities.</title>
        <authorList>
            <person name="Nagy L.G."/>
            <person name="Riley R."/>
            <person name="Tritt A."/>
            <person name="Adam C."/>
            <person name="Daum C."/>
            <person name="Floudas D."/>
            <person name="Sun H."/>
            <person name="Yadav J.S."/>
            <person name="Pangilinan J."/>
            <person name="Larsson K.H."/>
            <person name="Matsuura K."/>
            <person name="Barry K."/>
            <person name="Labutti K."/>
            <person name="Kuo R."/>
            <person name="Ohm R.A."/>
            <person name="Bhattacharya S.S."/>
            <person name="Shirouzu T."/>
            <person name="Yoshinaga Y."/>
            <person name="Martin F.M."/>
            <person name="Grigoriev I.V."/>
            <person name="Hibbett D.S."/>
        </authorList>
    </citation>
    <scope>NUCLEOTIDE SEQUENCE [LARGE SCALE GENOMIC DNA]</scope>
    <source>
        <strain evidence="8 9">TUFC12733</strain>
    </source>
</reference>
<keyword evidence="7" id="KW-0732">Signal</keyword>
<dbReference type="GO" id="GO:0004185">
    <property type="term" value="F:serine-type carboxypeptidase activity"/>
    <property type="evidence" value="ECO:0007669"/>
    <property type="project" value="UniProtKB-EC"/>
</dbReference>
<dbReference type="AlphaFoldDB" id="A0A167MCZ9"/>
<gene>
    <name evidence="8" type="ORF">CALVIDRAFT_554990</name>
</gene>
<dbReference type="SUPFAM" id="SSF53474">
    <property type="entry name" value="alpha/beta-Hydrolases"/>
    <property type="match status" value="1"/>
</dbReference>
<feature type="signal peptide" evidence="7">
    <location>
        <begin position="1"/>
        <end position="18"/>
    </location>
</feature>
<name>A0A167MCZ9_CALVF</name>
<dbReference type="GO" id="GO:0006508">
    <property type="term" value="P:proteolysis"/>
    <property type="evidence" value="ECO:0007669"/>
    <property type="project" value="UniProtKB-KW"/>
</dbReference>
<dbReference type="OrthoDB" id="443318at2759"/>
<protein>
    <recommendedName>
        <fullName evidence="2">carboxypeptidase C</fullName>
        <ecNumber evidence="2">3.4.16.5</ecNumber>
    </recommendedName>
</protein>
<keyword evidence="6" id="KW-0325">Glycoprotein</keyword>
<dbReference type="GO" id="GO:0000324">
    <property type="term" value="C:fungal-type vacuole"/>
    <property type="evidence" value="ECO:0007669"/>
    <property type="project" value="TreeGrafter"/>
</dbReference>
<dbReference type="Gene3D" id="1.10.287.410">
    <property type="match status" value="1"/>
</dbReference>
<dbReference type="EMBL" id="KV417283">
    <property type="protein sequence ID" value="KZO96588.1"/>
    <property type="molecule type" value="Genomic_DNA"/>
</dbReference>
<dbReference type="PRINTS" id="PR00724">
    <property type="entry name" value="CRBOXYPTASEC"/>
</dbReference>
<dbReference type="EC" id="3.4.16.5" evidence="2"/>
<keyword evidence="5" id="KW-0378">Hydrolase</keyword>